<protein>
    <submittedName>
        <fullName evidence="2">Uncharacterized protein</fullName>
    </submittedName>
</protein>
<evidence type="ECO:0000313" key="3">
    <source>
        <dbReference type="Proteomes" id="UP000240708"/>
    </source>
</evidence>
<keyword evidence="1" id="KW-1133">Transmembrane helix</keyword>
<feature type="transmembrane region" description="Helical" evidence="1">
    <location>
        <begin position="97"/>
        <end position="116"/>
    </location>
</feature>
<name>A0A2P8EDM4_9BACT</name>
<evidence type="ECO:0000313" key="2">
    <source>
        <dbReference type="EMBL" id="PSL07570.1"/>
    </source>
</evidence>
<feature type="transmembrane region" description="Helical" evidence="1">
    <location>
        <begin position="39"/>
        <end position="59"/>
    </location>
</feature>
<gene>
    <name evidence="2" type="ORF">CLV48_101502</name>
</gene>
<keyword evidence="1" id="KW-0472">Membrane</keyword>
<organism evidence="2 3">
    <name type="scientific">Cecembia rubra</name>
    <dbReference type="NCBI Taxonomy" id="1485585"/>
    <lineage>
        <taxon>Bacteria</taxon>
        <taxon>Pseudomonadati</taxon>
        <taxon>Bacteroidota</taxon>
        <taxon>Cytophagia</taxon>
        <taxon>Cytophagales</taxon>
        <taxon>Cyclobacteriaceae</taxon>
        <taxon>Cecembia</taxon>
    </lineage>
</organism>
<reference evidence="2 3" key="1">
    <citation type="submission" date="2018-03" db="EMBL/GenBank/DDBJ databases">
        <title>Genomic Encyclopedia of Archaeal and Bacterial Type Strains, Phase II (KMG-II): from individual species to whole genera.</title>
        <authorList>
            <person name="Goeker M."/>
        </authorList>
    </citation>
    <scope>NUCLEOTIDE SEQUENCE [LARGE SCALE GENOMIC DNA]</scope>
    <source>
        <strain evidence="2 3">DSM 28057</strain>
    </source>
</reference>
<comment type="caution">
    <text evidence="2">The sequence shown here is derived from an EMBL/GenBank/DDBJ whole genome shotgun (WGS) entry which is preliminary data.</text>
</comment>
<accession>A0A2P8EDM4</accession>
<feature type="transmembrane region" description="Helical" evidence="1">
    <location>
        <begin position="66"/>
        <end position="85"/>
    </location>
</feature>
<dbReference type="EMBL" id="PYGF01000001">
    <property type="protein sequence ID" value="PSL07570.1"/>
    <property type="molecule type" value="Genomic_DNA"/>
</dbReference>
<keyword evidence="1" id="KW-0812">Transmembrane</keyword>
<proteinExistence type="predicted"/>
<feature type="transmembrane region" description="Helical" evidence="1">
    <location>
        <begin position="14"/>
        <end position="33"/>
    </location>
</feature>
<sequence length="134" mass="15165">MVNRILKIEFFGKLLFRIGIAFYMWSIVLLSFQLDKDRLWMAILMAVLVIIPGLSLLHYRNAKTGIIGGIGTFLFFLASAILLLVTDLSANVPWNFIFLHVIKDVLLMLGAVILVGESLKEMVREKITAPFPKK</sequence>
<dbReference type="RefSeq" id="WP_106565644.1">
    <property type="nucleotide sequence ID" value="NZ_PYGF01000001.1"/>
</dbReference>
<evidence type="ECO:0000256" key="1">
    <source>
        <dbReference type="SAM" id="Phobius"/>
    </source>
</evidence>
<dbReference type="AlphaFoldDB" id="A0A2P8EDM4"/>
<dbReference type="Proteomes" id="UP000240708">
    <property type="component" value="Unassembled WGS sequence"/>
</dbReference>
<dbReference type="OrthoDB" id="838918at2"/>
<keyword evidence="3" id="KW-1185">Reference proteome</keyword>